<comment type="caution">
    <text evidence="3">The sequence shown here is derived from an EMBL/GenBank/DDBJ whole genome shotgun (WGS) entry which is preliminary data.</text>
</comment>
<feature type="transmembrane region" description="Helical" evidence="1">
    <location>
        <begin position="114"/>
        <end position="133"/>
    </location>
</feature>
<dbReference type="Pfam" id="PF21745">
    <property type="entry name" value="PMI1_PMIR1-2_C"/>
    <property type="match status" value="1"/>
</dbReference>
<name>A0AAN9NKN0_PHACN</name>
<keyword evidence="1" id="KW-0812">Transmembrane</keyword>
<reference evidence="3 4" key="1">
    <citation type="submission" date="2024-01" db="EMBL/GenBank/DDBJ databases">
        <title>The genomes of 5 underutilized Papilionoideae crops provide insights into root nodulation and disease resistanc.</title>
        <authorList>
            <person name="Jiang F."/>
        </authorList>
    </citation>
    <scope>NUCLEOTIDE SEQUENCE [LARGE SCALE GENOMIC DNA]</scope>
    <source>
        <strain evidence="3">JINMINGXINNONG_FW02</strain>
        <tissue evidence="3">Leaves</tissue>
    </source>
</reference>
<keyword evidence="1" id="KW-0472">Membrane</keyword>
<protein>
    <recommendedName>
        <fullName evidence="2">PMI1/PMIR1-2 C-terminal domain-containing protein</fullName>
    </recommendedName>
</protein>
<keyword evidence="1" id="KW-1133">Transmembrane helix</keyword>
<keyword evidence="4" id="KW-1185">Reference proteome</keyword>
<evidence type="ECO:0000259" key="2">
    <source>
        <dbReference type="Pfam" id="PF21745"/>
    </source>
</evidence>
<dbReference type="AlphaFoldDB" id="A0AAN9NKN0"/>
<dbReference type="Proteomes" id="UP001374584">
    <property type="component" value="Unassembled WGS sequence"/>
</dbReference>
<dbReference type="InterPro" id="IPR048972">
    <property type="entry name" value="PMI1_PMIR1-2_C"/>
</dbReference>
<feature type="domain" description="PMI1/PMIR1-2 C-terminal" evidence="2">
    <location>
        <begin position="53"/>
        <end position="110"/>
    </location>
</feature>
<sequence length="148" mass="16713">MDDDDDDDDNGIKKIASACEFEFNKVDASKWGDEGSFAEISKLLHPGGIFLVKPCVLASNKYLNGLELFQKLAGIGLDELSFQVFSMMPLDELMGIVVEQIHWKALLQCQVERVWIYNIIIDLIPVLVSWVRLHGAKRPLPKHLSTEE</sequence>
<evidence type="ECO:0000256" key="1">
    <source>
        <dbReference type="SAM" id="Phobius"/>
    </source>
</evidence>
<accession>A0AAN9NKN0</accession>
<dbReference type="EMBL" id="JAYMYR010000003">
    <property type="protein sequence ID" value="KAK7372472.1"/>
    <property type="molecule type" value="Genomic_DNA"/>
</dbReference>
<gene>
    <name evidence="3" type="ORF">VNO80_05852</name>
</gene>
<evidence type="ECO:0000313" key="3">
    <source>
        <dbReference type="EMBL" id="KAK7372472.1"/>
    </source>
</evidence>
<organism evidence="3 4">
    <name type="scientific">Phaseolus coccineus</name>
    <name type="common">Scarlet runner bean</name>
    <name type="synonym">Phaseolus multiflorus</name>
    <dbReference type="NCBI Taxonomy" id="3886"/>
    <lineage>
        <taxon>Eukaryota</taxon>
        <taxon>Viridiplantae</taxon>
        <taxon>Streptophyta</taxon>
        <taxon>Embryophyta</taxon>
        <taxon>Tracheophyta</taxon>
        <taxon>Spermatophyta</taxon>
        <taxon>Magnoliopsida</taxon>
        <taxon>eudicotyledons</taxon>
        <taxon>Gunneridae</taxon>
        <taxon>Pentapetalae</taxon>
        <taxon>rosids</taxon>
        <taxon>fabids</taxon>
        <taxon>Fabales</taxon>
        <taxon>Fabaceae</taxon>
        <taxon>Papilionoideae</taxon>
        <taxon>50 kb inversion clade</taxon>
        <taxon>NPAAA clade</taxon>
        <taxon>indigoferoid/millettioid clade</taxon>
        <taxon>Phaseoleae</taxon>
        <taxon>Phaseolus</taxon>
    </lineage>
</organism>
<evidence type="ECO:0000313" key="4">
    <source>
        <dbReference type="Proteomes" id="UP001374584"/>
    </source>
</evidence>
<proteinExistence type="predicted"/>